<dbReference type="CDD" id="cd16922">
    <property type="entry name" value="HATPase_EvgS-ArcB-TorS-like"/>
    <property type="match status" value="1"/>
</dbReference>
<evidence type="ECO:0000256" key="12">
    <source>
        <dbReference type="PROSITE-ProRule" id="PRU00169"/>
    </source>
</evidence>
<dbReference type="InterPro" id="IPR036890">
    <property type="entry name" value="HATPase_C_sf"/>
</dbReference>
<dbReference type="InterPro" id="IPR005467">
    <property type="entry name" value="His_kinase_dom"/>
</dbReference>
<dbReference type="PRINTS" id="PR00344">
    <property type="entry name" value="BCTRLSENSOR"/>
</dbReference>
<reference evidence="18" key="2">
    <citation type="submission" date="2005-08" db="EMBL/GenBank/DDBJ databases">
        <title>Complete sequence of chromosome 1 of Nitrosospira multiformis ATCC 25196.</title>
        <authorList>
            <person name="Copeland A."/>
            <person name="Lucas S."/>
            <person name="Lapidus A."/>
            <person name="Barry K."/>
            <person name="Detter J.C."/>
            <person name="Glavina T."/>
            <person name="Hammon N."/>
            <person name="Israni S."/>
            <person name="Pitluck S."/>
            <person name="Chain P."/>
            <person name="Malfatti S."/>
            <person name="Shin M."/>
            <person name="Vergez L."/>
            <person name="Schmutz J."/>
            <person name="Larimer F."/>
            <person name="Land M."/>
            <person name="Hauser L."/>
            <person name="Kyrpides N."/>
            <person name="Lykidis A."/>
            <person name="Richardson P."/>
        </authorList>
    </citation>
    <scope>NUCLEOTIDE SEQUENCE [LARGE SCALE GENOMIC DNA]</scope>
    <source>
        <strain evidence="18">ATCC 25196 / NCIMB 11849 / C 71</strain>
    </source>
</reference>
<dbReference type="Pfam" id="PF08447">
    <property type="entry name" value="PAS_3"/>
    <property type="match status" value="1"/>
</dbReference>
<keyword evidence="5 12" id="KW-0597">Phosphoprotein</keyword>
<gene>
    <name evidence="16" type="ordered locus">Nmul_A1492</name>
    <name evidence="17" type="ORF">SAMN05216403_1242</name>
</gene>
<dbReference type="FunFam" id="3.30.450.20:FF:000099">
    <property type="entry name" value="Sensory box sensor histidine kinase"/>
    <property type="match status" value="1"/>
</dbReference>
<dbReference type="STRING" id="323848.Nmul_A1492"/>
<evidence type="ECO:0000256" key="2">
    <source>
        <dbReference type="ARBA" id="ARBA00004236"/>
    </source>
</evidence>
<dbReference type="Gene3D" id="3.30.565.10">
    <property type="entry name" value="Histidine kinase-like ATPase, C-terminal domain"/>
    <property type="match status" value="1"/>
</dbReference>
<dbReference type="SUPFAM" id="SSF55785">
    <property type="entry name" value="PYP-like sensor domain (PAS domain)"/>
    <property type="match status" value="1"/>
</dbReference>
<evidence type="ECO:0000259" key="13">
    <source>
        <dbReference type="PROSITE" id="PS50109"/>
    </source>
</evidence>
<dbReference type="AlphaFoldDB" id="Q2Y8X6"/>
<dbReference type="CDD" id="cd00082">
    <property type="entry name" value="HisKA"/>
    <property type="match status" value="1"/>
</dbReference>
<keyword evidence="4" id="KW-1003">Cell membrane</keyword>
<feature type="domain" description="PAC" evidence="15">
    <location>
        <begin position="156"/>
        <end position="208"/>
    </location>
</feature>
<dbReference type="PROSITE" id="PS50109">
    <property type="entry name" value="HIS_KIN"/>
    <property type="match status" value="1"/>
</dbReference>
<evidence type="ECO:0000256" key="4">
    <source>
        <dbReference type="ARBA" id="ARBA00022475"/>
    </source>
</evidence>
<keyword evidence="8 16" id="KW-0418">Kinase</keyword>
<dbReference type="Pfam" id="PF02518">
    <property type="entry name" value="HATPase_c"/>
    <property type="match status" value="1"/>
</dbReference>
<dbReference type="eggNOG" id="COG5002">
    <property type="taxonomic scope" value="Bacteria"/>
</dbReference>
<dbReference type="Gene3D" id="1.10.287.130">
    <property type="match status" value="1"/>
</dbReference>
<dbReference type="InterPro" id="IPR004358">
    <property type="entry name" value="Sig_transdc_His_kin-like_C"/>
</dbReference>
<reference evidence="16 18" key="3">
    <citation type="journal article" date="2008" name="Appl. Environ. Microbiol.">
        <title>Complete genome sequence of Nitrosospira multiformis, an ammonia-oxidizing bacterium from the soil environment.</title>
        <authorList>
            <person name="Norton J.M."/>
            <person name="Klotz M.G."/>
            <person name="Stein L.Y."/>
            <person name="Arp D.J."/>
            <person name="Bottomley P.J."/>
            <person name="Chain P.S."/>
            <person name="Hauser L.J."/>
            <person name="Land M.L."/>
            <person name="Larimer F.W."/>
            <person name="Shin M.W."/>
            <person name="Starkenburg S.R."/>
        </authorList>
    </citation>
    <scope>NUCLEOTIDE SEQUENCE [LARGE SCALE GENOMIC DNA]</scope>
    <source>
        <strain evidence="16">ATCC 25196</strain>
        <strain evidence="18">ATCC 25196 / NCIMB 11849 / C 71</strain>
    </source>
</reference>
<dbReference type="Pfam" id="PF00512">
    <property type="entry name" value="HisKA"/>
    <property type="match status" value="1"/>
</dbReference>
<dbReference type="CDD" id="cd00130">
    <property type="entry name" value="PAS"/>
    <property type="match status" value="1"/>
</dbReference>
<protein>
    <recommendedName>
        <fullName evidence="3">histidine kinase</fullName>
        <ecNumber evidence="3">2.7.13.3</ecNumber>
    </recommendedName>
</protein>
<dbReference type="InterPro" id="IPR036097">
    <property type="entry name" value="HisK_dim/P_sf"/>
</dbReference>
<dbReference type="InterPro" id="IPR013655">
    <property type="entry name" value="PAS_fold_3"/>
</dbReference>
<dbReference type="PANTHER" id="PTHR43547">
    <property type="entry name" value="TWO-COMPONENT HISTIDINE KINASE"/>
    <property type="match status" value="1"/>
</dbReference>
<dbReference type="InterPro" id="IPR001789">
    <property type="entry name" value="Sig_transdc_resp-reg_receiver"/>
</dbReference>
<dbReference type="SUPFAM" id="SSF47384">
    <property type="entry name" value="Homodimeric domain of signal transducing histidine kinase"/>
    <property type="match status" value="1"/>
</dbReference>
<evidence type="ECO:0000313" key="16">
    <source>
        <dbReference type="EMBL" id="ABB74795.1"/>
    </source>
</evidence>
<evidence type="ECO:0000256" key="11">
    <source>
        <dbReference type="ARBA" id="ARBA00023136"/>
    </source>
</evidence>
<evidence type="ECO:0000256" key="9">
    <source>
        <dbReference type="ARBA" id="ARBA00022840"/>
    </source>
</evidence>
<feature type="modified residue" description="4-aspartylphosphate" evidence="12">
    <location>
        <position position="528"/>
    </location>
</feature>
<dbReference type="OrthoDB" id="8552871at2"/>
<dbReference type="EC" id="2.7.13.3" evidence="3"/>
<evidence type="ECO:0000313" key="17">
    <source>
        <dbReference type="EMBL" id="SEG03358.1"/>
    </source>
</evidence>
<dbReference type="GO" id="GO:0005524">
    <property type="term" value="F:ATP binding"/>
    <property type="evidence" value="ECO:0007669"/>
    <property type="project" value="UniProtKB-KW"/>
</dbReference>
<dbReference type="HOGENOM" id="CLU_000445_114_15_4"/>
<keyword evidence="9" id="KW-0067">ATP-binding</keyword>
<dbReference type="InterPro" id="IPR000014">
    <property type="entry name" value="PAS"/>
</dbReference>
<reference evidence="16" key="1">
    <citation type="submission" date="2005-08" db="EMBL/GenBank/DDBJ databases">
        <title>Complete sequence of Chromosome 1 of Nitrosospira multiformis ATCC 25196.</title>
        <authorList>
            <consortium name="US DOE Joint Genome Institute"/>
            <person name="Copeland A."/>
            <person name="Lucas S."/>
            <person name="Lapidus A."/>
            <person name="Barry K."/>
            <person name="Detter J.C."/>
            <person name="Glavina T."/>
            <person name="Hammon N."/>
            <person name="Israni S."/>
            <person name="Pitluck S."/>
            <person name="Chain P."/>
            <person name="Malfatti S."/>
            <person name="Shin M."/>
            <person name="Vergez L."/>
            <person name="Schmutz J."/>
            <person name="Larimer F."/>
            <person name="Land M."/>
            <person name="Hauser L."/>
            <person name="Kyrpides N."/>
            <person name="Lykidis A."/>
            <person name="Richardson P."/>
        </authorList>
    </citation>
    <scope>NUCLEOTIDE SEQUENCE</scope>
    <source>
        <strain evidence="16">ATCC 25196</strain>
    </source>
</reference>
<dbReference type="SUPFAM" id="SSF55874">
    <property type="entry name" value="ATPase domain of HSP90 chaperone/DNA topoisomerase II/histidine kinase"/>
    <property type="match status" value="1"/>
</dbReference>
<dbReference type="EMBL" id="CP000103">
    <property type="protein sequence ID" value="ABB74795.1"/>
    <property type="molecule type" value="Genomic_DNA"/>
</dbReference>
<dbReference type="Gene3D" id="3.40.50.2300">
    <property type="match status" value="1"/>
</dbReference>
<dbReference type="Proteomes" id="UP000236751">
    <property type="component" value="Unassembled WGS sequence"/>
</dbReference>
<keyword evidence="7" id="KW-0547">Nucleotide-binding</keyword>
<evidence type="ECO:0000256" key="3">
    <source>
        <dbReference type="ARBA" id="ARBA00012438"/>
    </source>
</evidence>
<dbReference type="Pfam" id="PF00072">
    <property type="entry name" value="Response_reg"/>
    <property type="match status" value="1"/>
</dbReference>
<dbReference type="KEGG" id="nmu:Nmul_A1492"/>
<dbReference type="GO" id="GO:0000155">
    <property type="term" value="F:phosphorelay sensor kinase activity"/>
    <property type="evidence" value="ECO:0007669"/>
    <property type="project" value="InterPro"/>
</dbReference>
<dbReference type="InterPro" id="IPR035965">
    <property type="entry name" value="PAS-like_dom_sf"/>
</dbReference>
<sequence length="606" mass="68067">MSKKNNEDALLQSVALQTAQTILRARLRAERVLEQAKLDLQDKARQLDHSLTILRATSTVERERSELRKMPAPLYQEAYKRKAECRTCVVAEKTPLKIFTARIDGTKDYFNESWFEYTGVGLGKLLGWAWVDLIHIEDIEENLKRWKQSLRTGESFWMENRIRQATGNYRWHSSCATPIRNAGGGIWMWVGYCMDIHETKMKTEELGRFLAKEREMRKDAERVNHSKDEFFAMLSHELRNPLNAILGWSQLILQGTMNSESVRKGIETIERNAKIQNKLIEDLFEMSRITAGKVTLELLRIDLSSLTEAVVDSAVPVAEAKKVRLRKIIDSEVGFVLADENRFQQVLWNLLSNAIKFTPAEGEVEIHVRRAGSRAEVKVKDSGIGIKREFLPHVFDRFRQADSPASRQQIGLGLGLAIVKELVLLHRGTVIAESNGEGKGSVFTVSLPLIQHRDTGSGIENQTDILLECDTRLPLTGLTLLVIDDERDSLEVAKEALTTQGGTVIIAGGAAEGLEILKAKRPDVIICDISMPGKNGYQFIREVRSMPKTTHSSTPAIALTGFARPEDRTKAMIAGYQKHIIKPLNTTKLVAVITDLVPLVPDQSLS</sequence>
<keyword evidence="11" id="KW-0472">Membrane</keyword>
<dbReference type="InterPro" id="IPR003661">
    <property type="entry name" value="HisK_dim/P_dom"/>
</dbReference>
<dbReference type="FunFam" id="3.30.565.10:FF:000023">
    <property type="entry name" value="PAS domain-containing sensor histidine kinase"/>
    <property type="match status" value="1"/>
</dbReference>
<evidence type="ECO:0000256" key="5">
    <source>
        <dbReference type="ARBA" id="ARBA00022553"/>
    </source>
</evidence>
<evidence type="ECO:0000313" key="18">
    <source>
        <dbReference type="Proteomes" id="UP000002718"/>
    </source>
</evidence>
<dbReference type="InterPro" id="IPR003594">
    <property type="entry name" value="HATPase_dom"/>
</dbReference>
<dbReference type="PANTHER" id="PTHR43547:SF2">
    <property type="entry name" value="HYBRID SIGNAL TRANSDUCTION HISTIDINE KINASE C"/>
    <property type="match status" value="1"/>
</dbReference>
<evidence type="ECO:0000256" key="8">
    <source>
        <dbReference type="ARBA" id="ARBA00022777"/>
    </source>
</evidence>
<dbReference type="PROSITE" id="PS50110">
    <property type="entry name" value="RESPONSE_REGULATORY"/>
    <property type="match status" value="1"/>
</dbReference>
<organism evidence="16 18">
    <name type="scientific">Nitrosospira multiformis (strain ATCC 25196 / NCIMB 11849 / C 71)</name>
    <dbReference type="NCBI Taxonomy" id="323848"/>
    <lineage>
        <taxon>Bacteria</taxon>
        <taxon>Pseudomonadati</taxon>
        <taxon>Pseudomonadota</taxon>
        <taxon>Betaproteobacteria</taxon>
        <taxon>Nitrosomonadales</taxon>
        <taxon>Nitrosomonadaceae</taxon>
        <taxon>Nitrosospira</taxon>
    </lineage>
</organism>
<accession>Q2Y8X6</accession>
<name>Q2Y8X6_NITMU</name>
<dbReference type="NCBIfam" id="TIGR00229">
    <property type="entry name" value="sensory_box"/>
    <property type="match status" value="1"/>
</dbReference>
<dbReference type="EMBL" id="FNVK01000024">
    <property type="protein sequence ID" value="SEG03358.1"/>
    <property type="molecule type" value="Genomic_DNA"/>
</dbReference>
<comment type="subcellular location">
    <subcellularLocation>
        <location evidence="2">Cell membrane</location>
    </subcellularLocation>
</comment>
<dbReference type="eggNOG" id="COG0784">
    <property type="taxonomic scope" value="Bacteria"/>
</dbReference>
<keyword evidence="6 16" id="KW-0808">Transferase</keyword>
<dbReference type="SMART" id="SM00448">
    <property type="entry name" value="REC"/>
    <property type="match status" value="1"/>
</dbReference>
<dbReference type="InterPro" id="IPR011006">
    <property type="entry name" value="CheY-like_superfamily"/>
</dbReference>
<dbReference type="GO" id="GO:0005886">
    <property type="term" value="C:plasma membrane"/>
    <property type="evidence" value="ECO:0007669"/>
    <property type="project" value="UniProtKB-SubCell"/>
</dbReference>
<dbReference type="InterPro" id="IPR000700">
    <property type="entry name" value="PAS-assoc_C"/>
</dbReference>
<feature type="domain" description="Histidine kinase" evidence="13">
    <location>
        <begin position="233"/>
        <end position="451"/>
    </location>
</feature>
<keyword evidence="18" id="KW-1185">Reference proteome</keyword>
<dbReference type="PROSITE" id="PS50113">
    <property type="entry name" value="PAC"/>
    <property type="match status" value="1"/>
</dbReference>
<dbReference type="CDD" id="cd17580">
    <property type="entry name" value="REC_2_DhkD-like"/>
    <property type="match status" value="1"/>
</dbReference>
<comment type="catalytic activity">
    <reaction evidence="1">
        <text>ATP + protein L-histidine = ADP + protein N-phospho-L-histidine.</text>
        <dbReference type="EC" id="2.7.13.3"/>
    </reaction>
</comment>
<evidence type="ECO:0000256" key="1">
    <source>
        <dbReference type="ARBA" id="ARBA00000085"/>
    </source>
</evidence>
<dbReference type="SUPFAM" id="SSF52172">
    <property type="entry name" value="CheY-like"/>
    <property type="match status" value="1"/>
</dbReference>
<dbReference type="InterPro" id="IPR001610">
    <property type="entry name" value="PAC"/>
</dbReference>
<evidence type="ECO:0000256" key="7">
    <source>
        <dbReference type="ARBA" id="ARBA00022741"/>
    </source>
</evidence>
<evidence type="ECO:0000259" key="15">
    <source>
        <dbReference type="PROSITE" id="PS50113"/>
    </source>
</evidence>
<evidence type="ECO:0000256" key="10">
    <source>
        <dbReference type="ARBA" id="ARBA00023012"/>
    </source>
</evidence>
<proteinExistence type="predicted"/>
<feature type="domain" description="Response regulatory" evidence="14">
    <location>
        <begin position="479"/>
        <end position="597"/>
    </location>
</feature>
<dbReference type="Proteomes" id="UP000002718">
    <property type="component" value="Chromosome"/>
</dbReference>
<dbReference type="SMART" id="SM00388">
    <property type="entry name" value="HisKA"/>
    <property type="match status" value="1"/>
</dbReference>
<dbReference type="Gene3D" id="3.30.450.20">
    <property type="entry name" value="PAS domain"/>
    <property type="match status" value="1"/>
</dbReference>
<keyword evidence="10" id="KW-0902">Two-component regulatory system</keyword>
<evidence type="ECO:0000256" key="6">
    <source>
        <dbReference type="ARBA" id="ARBA00022679"/>
    </source>
</evidence>
<dbReference type="SMART" id="SM00387">
    <property type="entry name" value="HATPase_c"/>
    <property type="match status" value="1"/>
</dbReference>
<evidence type="ECO:0000259" key="14">
    <source>
        <dbReference type="PROSITE" id="PS50110"/>
    </source>
</evidence>
<reference evidence="17 19" key="4">
    <citation type="submission" date="2016-10" db="EMBL/GenBank/DDBJ databases">
        <authorList>
            <person name="de Groot N.N."/>
        </authorList>
    </citation>
    <scope>NUCLEOTIDE SEQUENCE [LARGE SCALE GENOMIC DNA]</scope>
    <source>
        <strain evidence="17 19">Nl13</strain>
    </source>
</reference>
<dbReference type="SMART" id="SM00086">
    <property type="entry name" value="PAC"/>
    <property type="match status" value="1"/>
</dbReference>
<evidence type="ECO:0000313" key="19">
    <source>
        <dbReference type="Proteomes" id="UP000236751"/>
    </source>
</evidence>